<evidence type="ECO:0000256" key="3">
    <source>
        <dbReference type="ARBA" id="ARBA00022741"/>
    </source>
</evidence>
<comment type="similarity">
    <text evidence="11 13">In the C-terminal section; belongs to the helicase family. RecG subfamily.</text>
</comment>
<dbReference type="AlphaFoldDB" id="A0A1X9NIA9"/>
<dbReference type="InterPro" id="IPR005118">
    <property type="entry name" value="TRCF_C"/>
</dbReference>
<dbReference type="GO" id="GO:0005737">
    <property type="term" value="C:cytoplasm"/>
    <property type="evidence" value="ECO:0007669"/>
    <property type="project" value="UniProtKB-SubCell"/>
</dbReference>
<evidence type="ECO:0000256" key="9">
    <source>
        <dbReference type="ARBA" id="ARBA00023204"/>
    </source>
</evidence>
<dbReference type="FunFam" id="3.40.50.300:FF:000546">
    <property type="entry name" value="Transcription-repair-coupling factor"/>
    <property type="match status" value="1"/>
</dbReference>
<dbReference type="PROSITE" id="PS51192">
    <property type="entry name" value="HELICASE_ATP_BIND_1"/>
    <property type="match status" value="1"/>
</dbReference>
<dbReference type="SMART" id="SM00487">
    <property type="entry name" value="DEXDc"/>
    <property type="match status" value="1"/>
</dbReference>
<keyword evidence="3 13" id="KW-0547">Nucleotide-binding</keyword>
<dbReference type="RefSeq" id="WP_085759758.1">
    <property type="nucleotide sequence ID" value="NZ_CP019343.1"/>
</dbReference>
<dbReference type="InterPro" id="IPR037235">
    <property type="entry name" value="TRCF-like_C_D7"/>
</dbReference>
<evidence type="ECO:0000256" key="11">
    <source>
        <dbReference type="ARBA" id="ARBA00061399"/>
    </source>
</evidence>
<dbReference type="InterPro" id="IPR048635">
    <property type="entry name" value="MFD_D3"/>
</dbReference>
<evidence type="ECO:0000256" key="2">
    <source>
        <dbReference type="ARBA" id="ARBA00022490"/>
    </source>
</evidence>
<dbReference type="InterPro" id="IPR014001">
    <property type="entry name" value="Helicase_ATP-bd"/>
</dbReference>
<dbReference type="SMART" id="SM01058">
    <property type="entry name" value="CarD_TRCF"/>
    <property type="match status" value="1"/>
</dbReference>
<dbReference type="InterPro" id="IPR003711">
    <property type="entry name" value="CarD-like/TRCF_RID"/>
</dbReference>
<dbReference type="InterPro" id="IPR027417">
    <property type="entry name" value="P-loop_NTPase"/>
</dbReference>
<protein>
    <recommendedName>
        <fullName evidence="12 13">Transcription-repair-coupling factor</fullName>
        <shortName evidence="13">TRCF</shortName>
        <ecNumber evidence="13">3.6.4.-</ecNumber>
    </recommendedName>
</protein>
<keyword evidence="17" id="KW-1185">Reference proteome</keyword>
<dbReference type="SMART" id="SM00982">
    <property type="entry name" value="TRCF"/>
    <property type="match status" value="1"/>
</dbReference>
<dbReference type="Pfam" id="PF17757">
    <property type="entry name" value="UvrB_inter"/>
    <property type="match status" value="1"/>
</dbReference>
<dbReference type="SMART" id="SM00490">
    <property type="entry name" value="HELICc"/>
    <property type="match status" value="1"/>
</dbReference>
<dbReference type="PANTHER" id="PTHR47964:SF1">
    <property type="entry name" value="ATP-DEPENDENT DNA HELICASE HOMOLOG RECG, CHLOROPLASTIC"/>
    <property type="match status" value="1"/>
</dbReference>
<accession>A0A1X9NIA9</accession>
<evidence type="ECO:0000313" key="17">
    <source>
        <dbReference type="Proteomes" id="UP000193450"/>
    </source>
</evidence>
<evidence type="ECO:0000256" key="12">
    <source>
        <dbReference type="ARBA" id="ARBA00070128"/>
    </source>
</evidence>
<organism evidence="16 17">
    <name type="scientific">Oceanicoccus sagamiensis</name>
    <dbReference type="NCBI Taxonomy" id="716816"/>
    <lineage>
        <taxon>Bacteria</taxon>
        <taxon>Pseudomonadati</taxon>
        <taxon>Pseudomonadota</taxon>
        <taxon>Gammaproteobacteria</taxon>
        <taxon>Cellvibrionales</taxon>
        <taxon>Spongiibacteraceae</taxon>
        <taxon>Oceanicoccus</taxon>
    </lineage>
</organism>
<dbReference type="SUPFAM" id="SSF141259">
    <property type="entry name" value="CarD-like"/>
    <property type="match status" value="1"/>
</dbReference>
<evidence type="ECO:0000256" key="5">
    <source>
        <dbReference type="ARBA" id="ARBA00022801"/>
    </source>
</evidence>
<feature type="domain" description="Helicase C-terminal" evidence="15">
    <location>
        <begin position="799"/>
        <end position="953"/>
    </location>
</feature>
<keyword evidence="7 13" id="KW-0067">ATP-binding</keyword>
<dbReference type="InterPro" id="IPR047112">
    <property type="entry name" value="RecG/Mfd"/>
</dbReference>
<dbReference type="Pfam" id="PF00271">
    <property type="entry name" value="Helicase_C"/>
    <property type="match status" value="1"/>
</dbReference>
<dbReference type="SUPFAM" id="SSF52540">
    <property type="entry name" value="P-loop containing nucleoside triphosphate hydrolases"/>
    <property type="match status" value="4"/>
</dbReference>
<evidence type="ECO:0000256" key="1">
    <source>
        <dbReference type="ARBA" id="ARBA00004496"/>
    </source>
</evidence>
<dbReference type="Gene3D" id="3.30.2060.10">
    <property type="entry name" value="Penicillin-binding protein 1b domain"/>
    <property type="match status" value="1"/>
</dbReference>
<dbReference type="Gene3D" id="3.40.50.300">
    <property type="entry name" value="P-loop containing nucleotide triphosphate hydrolases"/>
    <property type="match status" value="2"/>
</dbReference>
<name>A0A1X9NIA9_9GAMM</name>
<evidence type="ECO:0000259" key="14">
    <source>
        <dbReference type="PROSITE" id="PS51192"/>
    </source>
</evidence>
<dbReference type="InterPro" id="IPR011545">
    <property type="entry name" value="DEAD/DEAH_box_helicase_dom"/>
</dbReference>
<dbReference type="Pfam" id="PF21132">
    <property type="entry name" value="MFD_D3"/>
    <property type="match status" value="1"/>
</dbReference>
<dbReference type="Gene3D" id="3.40.50.11140">
    <property type="match status" value="1"/>
</dbReference>
<dbReference type="GO" id="GO:0003678">
    <property type="term" value="F:DNA helicase activity"/>
    <property type="evidence" value="ECO:0007669"/>
    <property type="project" value="TreeGrafter"/>
</dbReference>
<dbReference type="FunFam" id="3.40.50.300:FF:000300">
    <property type="entry name" value="Transcription-repair-coupling factor"/>
    <property type="match status" value="1"/>
</dbReference>
<dbReference type="KEGG" id="osg:BST96_16565"/>
<evidence type="ECO:0000259" key="15">
    <source>
        <dbReference type="PROSITE" id="PS51194"/>
    </source>
</evidence>
<evidence type="ECO:0000256" key="6">
    <source>
        <dbReference type="ARBA" id="ARBA00022806"/>
    </source>
</evidence>
<keyword evidence="4 13" id="KW-0227">DNA damage</keyword>
<dbReference type="Proteomes" id="UP000193450">
    <property type="component" value="Chromosome"/>
</dbReference>
<evidence type="ECO:0000256" key="10">
    <source>
        <dbReference type="ARBA" id="ARBA00061104"/>
    </source>
</evidence>
<dbReference type="OrthoDB" id="9804325at2"/>
<proteinExistence type="inferred from homology"/>
<dbReference type="CDD" id="cd17991">
    <property type="entry name" value="DEXHc_TRCF"/>
    <property type="match status" value="1"/>
</dbReference>
<dbReference type="GO" id="GO:0003684">
    <property type="term" value="F:damaged DNA binding"/>
    <property type="evidence" value="ECO:0007669"/>
    <property type="project" value="InterPro"/>
</dbReference>
<evidence type="ECO:0000256" key="7">
    <source>
        <dbReference type="ARBA" id="ARBA00022840"/>
    </source>
</evidence>
<dbReference type="PANTHER" id="PTHR47964">
    <property type="entry name" value="ATP-DEPENDENT DNA HELICASE HOMOLOG RECG, CHLOROPLASTIC"/>
    <property type="match status" value="1"/>
</dbReference>
<dbReference type="InterPro" id="IPR001650">
    <property type="entry name" value="Helicase_C-like"/>
</dbReference>
<dbReference type="NCBIfam" id="TIGR00580">
    <property type="entry name" value="mfd"/>
    <property type="match status" value="1"/>
</dbReference>
<dbReference type="HAMAP" id="MF_00969">
    <property type="entry name" value="TRCF"/>
    <property type="match status" value="1"/>
</dbReference>
<feature type="domain" description="Helicase ATP-binding" evidence="14">
    <location>
        <begin position="617"/>
        <end position="778"/>
    </location>
</feature>
<dbReference type="EMBL" id="CP019343">
    <property type="protein sequence ID" value="ARN75575.1"/>
    <property type="molecule type" value="Genomic_DNA"/>
</dbReference>
<dbReference type="GO" id="GO:0006355">
    <property type="term" value="P:regulation of DNA-templated transcription"/>
    <property type="evidence" value="ECO:0007669"/>
    <property type="project" value="UniProtKB-UniRule"/>
</dbReference>
<dbReference type="InterPro" id="IPR004576">
    <property type="entry name" value="Mfd"/>
</dbReference>
<comment type="subcellular location">
    <subcellularLocation>
        <location evidence="1 13">Cytoplasm</location>
    </subcellularLocation>
</comment>
<keyword evidence="6" id="KW-0347">Helicase</keyword>
<dbReference type="SUPFAM" id="SSF143517">
    <property type="entry name" value="TRCF domain-like"/>
    <property type="match status" value="1"/>
</dbReference>
<dbReference type="EC" id="3.6.4.-" evidence="13"/>
<dbReference type="InterPro" id="IPR041471">
    <property type="entry name" value="UvrB_inter"/>
</dbReference>
<dbReference type="Gene3D" id="2.40.10.170">
    <property type="match status" value="1"/>
</dbReference>
<comment type="similarity">
    <text evidence="10 13">In the N-terminal section; belongs to the UvrB family.</text>
</comment>
<sequence length="1154" mass="129296">MSHKSLFSPAISTKAGDRQRWGSLFGSAASLAIANAANQSGQLTVLICNDTASALRYEQELSFYGNELDVVHFPDWETLPYDTFSPHQDIISERLHTLHRLSQMKGGILVVPVSTLMHRLLPSEYLQAHSLVIEIGQQFDIEAMRLTLEGNGYRCVNTVYEHGEFALRGSIMDIFPMGSSMPFRVDLFGDEVDTLRTFDPENQRTVEQIQSVNLLPGKEFPLDEAGIRRFRNQWHEQFDVDHRRCSIYQDVSEGIAPAGIEYYLPLFFESTSTLFDFLPKDSLIVNLEGLEGAADQFWRDLHTRYEDRNIDAQRPLLSPQQLFIPNEQLFAALKNYPRIVMHRDVLEEKVGNSNFDCQPPAFLSIDSQAENPLKEIEDLISNSNARILFCAESAGRRESLLDLLQRHSIKPESCESWQAFIDGNETLAIAIGPLEAGLQLSDTIVIAEPQLFGQRVMQSRRRRKTQDNSDAVIKNLTELRMGAPVVHLDHGVGRYRGLQEIGVEGETTEFLTLEYADGAKLYVPVSSLHLISRYSGADEEHAPLHRLGSDQWSKAKRKAAEKIRDVAAELLDIYARRAARPGEALSNPKQAYEKFAAGFPFEETPDQETAIAAVLSDLEAPTATDRLVCGDVGFGKTEVAMRAAFVAVHNSKQVAILVPTTLLAQQHYESFKDRFADWPVTVEVLSRFRSNKEAEQVLAKVAAGKVDILIGTHKLLQGDVKYHNLGLLIIDEEHRFGVRQKEKLKSLRSEVDILTLTATPIPRTLNMAMSGMRDLSIIATPPARRLSVKTFVRQTDKGIIKEAMLREILRGGQVYYLHNEVKTIEQTARELQELVPELRIGIGHGQMPERQLEQVMSDFYHKRFNVLLCTTIIETGIDVPSANTIIIDRADKFGLAQLHQLRGRVGRSHHQAYAYLLTPGIKNMTKDAEKRLDAISQAEDLGSGFTLATHDLEIRGAGELLGDDQSGQIHSIGFTLYMEMLERAVKAIKEGKETNIEDAFKPGSEVNLRLPALIPDDYLPDVHTRLILYKRIANAESSNDLRELQVEMIDRFGLLPDPVKNLFRATELKLRAQAIGIVKVEGSATGGKLEFADDTQVEPIALVKLVQSQPATYQLAGATALKFSESLEETEQRFDFIDKLLELLTPDSSNKAVA</sequence>
<dbReference type="PROSITE" id="PS51194">
    <property type="entry name" value="HELICASE_CTER"/>
    <property type="match status" value="1"/>
</dbReference>
<dbReference type="Gene3D" id="3.90.1150.50">
    <property type="entry name" value="Transcription-repair-coupling factor, D7 domain"/>
    <property type="match status" value="1"/>
</dbReference>
<dbReference type="GO" id="GO:0016787">
    <property type="term" value="F:hydrolase activity"/>
    <property type="evidence" value="ECO:0007669"/>
    <property type="project" value="UniProtKB-KW"/>
</dbReference>
<dbReference type="GO" id="GO:0000716">
    <property type="term" value="P:transcription-coupled nucleotide-excision repair, DNA damage recognition"/>
    <property type="evidence" value="ECO:0007669"/>
    <property type="project" value="UniProtKB-UniRule"/>
</dbReference>
<dbReference type="STRING" id="716816.BST96_16565"/>
<dbReference type="Pfam" id="PF02559">
    <property type="entry name" value="CarD_TRCF_RID"/>
    <property type="match status" value="1"/>
</dbReference>
<comment type="function">
    <text evidence="13">Couples transcription and DNA repair by recognizing RNA polymerase (RNAP) stalled at DNA lesions. Mediates ATP-dependent release of RNAP and its truncated transcript from the DNA, and recruitment of nucleotide excision repair machinery to the damaged site.</text>
</comment>
<dbReference type="Pfam" id="PF03461">
    <property type="entry name" value="TRCF"/>
    <property type="match status" value="1"/>
</dbReference>
<keyword evidence="5 13" id="KW-0378">Hydrolase</keyword>
<reference evidence="16 17" key="1">
    <citation type="submission" date="2016-11" db="EMBL/GenBank/DDBJ databases">
        <title>Trade-off between light-utilization and light-protection in marine flavobacteria.</title>
        <authorList>
            <person name="Kumagai Y."/>
        </authorList>
    </citation>
    <scope>NUCLEOTIDE SEQUENCE [LARGE SCALE GENOMIC DNA]</scope>
    <source>
        <strain evidence="16 17">NBRC 107125</strain>
    </source>
</reference>
<dbReference type="Pfam" id="PF00270">
    <property type="entry name" value="DEAD"/>
    <property type="match status" value="1"/>
</dbReference>
<gene>
    <name evidence="13" type="primary">mfd</name>
    <name evidence="16" type="ORF">BST96_16565</name>
</gene>
<dbReference type="InterPro" id="IPR036101">
    <property type="entry name" value="CarD-like/TRCF_RID_sf"/>
</dbReference>
<evidence type="ECO:0000256" key="13">
    <source>
        <dbReference type="HAMAP-Rule" id="MF_00969"/>
    </source>
</evidence>
<dbReference type="Gene3D" id="3.40.50.11180">
    <property type="match status" value="1"/>
</dbReference>
<dbReference type="GO" id="GO:0005524">
    <property type="term" value="F:ATP binding"/>
    <property type="evidence" value="ECO:0007669"/>
    <property type="project" value="UniProtKB-UniRule"/>
</dbReference>
<keyword evidence="9 13" id="KW-0234">DNA repair</keyword>
<keyword evidence="8 13" id="KW-0238">DNA-binding</keyword>
<keyword evidence="2 13" id="KW-0963">Cytoplasm</keyword>
<dbReference type="NCBIfam" id="NF007966">
    <property type="entry name" value="PRK10689.1"/>
    <property type="match status" value="1"/>
</dbReference>
<evidence type="ECO:0000313" key="16">
    <source>
        <dbReference type="EMBL" id="ARN75575.1"/>
    </source>
</evidence>
<evidence type="ECO:0000256" key="8">
    <source>
        <dbReference type="ARBA" id="ARBA00023125"/>
    </source>
</evidence>
<evidence type="ECO:0000256" key="4">
    <source>
        <dbReference type="ARBA" id="ARBA00022763"/>
    </source>
</evidence>